<name>A0A2K4YDE5_9MYCO</name>
<organism evidence="2 3">
    <name type="scientific">Mycobacterium ahvazicum</name>
    <dbReference type="NCBI Taxonomy" id="1964395"/>
    <lineage>
        <taxon>Bacteria</taxon>
        <taxon>Bacillati</taxon>
        <taxon>Actinomycetota</taxon>
        <taxon>Actinomycetes</taxon>
        <taxon>Mycobacteriales</taxon>
        <taxon>Mycobacteriaceae</taxon>
        <taxon>Mycobacterium</taxon>
        <taxon>Mycobacterium simiae complex</taxon>
    </lineage>
</organism>
<reference evidence="2" key="1">
    <citation type="submission" date="2018-01" db="EMBL/GenBank/DDBJ databases">
        <authorList>
            <consortium name="Urmite Genomes"/>
        </authorList>
    </citation>
    <scope>NUCLEOTIDE SEQUENCE [LARGE SCALE GENOMIC DNA]</scope>
    <source>
        <strain evidence="2">AFP003</strain>
    </source>
</reference>
<dbReference type="InterPro" id="IPR003779">
    <property type="entry name" value="CMD-like"/>
</dbReference>
<evidence type="ECO:0000259" key="1">
    <source>
        <dbReference type="Pfam" id="PF02627"/>
    </source>
</evidence>
<evidence type="ECO:0000313" key="2">
    <source>
        <dbReference type="EMBL" id="SOX54815.1"/>
    </source>
</evidence>
<dbReference type="PANTHER" id="PTHR34846">
    <property type="entry name" value="4-CARBOXYMUCONOLACTONE DECARBOXYLASE FAMILY PROTEIN (AFU_ORTHOLOGUE AFUA_6G11590)"/>
    <property type="match status" value="1"/>
</dbReference>
<dbReference type="RefSeq" id="WP_096288828.1">
    <property type="nucleotide sequence ID" value="NZ_FXEG02000003.1"/>
</dbReference>
<dbReference type="SUPFAM" id="SSF69118">
    <property type="entry name" value="AhpD-like"/>
    <property type="match status" value="1"/>
</dbReference>
<dbReference type="Pfam" id="PF02627">
    <property type="entry name" value="CMD"/>
    <property type="match status" value="1"/>
</dbReference>
<feature type="domain" description="Carboxymuconolactone decarboxylase-like" evidence="1">
    <location>
        <begin position="48"/>
        <end position="119"/>
    </location>
</feature>
<proteinExistence type="predicted"/>
<protein>
    <submittedName>
        <fullName evidence="2">Carboxymuconolactone decarboxylase family protein</fullName>
    </submittedName>
</protein>
<dbReference type="Gene3D" id="1.20.1290.10">
    <property type="entry name" value="AhpD-like"/>
    <property type="match status" value="1"/>
</dbReference>
<dbReference type="Proteomes" id="UP000236318">
    <property type="component" value="Unassembled WGS sequence"/>
</dbReference>
<accession>A0A2K4YDE5</accession>
<dbReference type="OrthoDB" id="4704294at2"/>
<keyword evidence="3" id="KW-1185">Reference proteome</keyword>
<comment type="caution">
    <text evidence="2">The sequence shown here is derived from an EMBL/GenBank/DDBJ whole genome shotgun (WGS) entry which is preliminary data.</text>
</comment>
<evidence type="ECO:0000313" key="3">
    <source>
        <dbReference type="Proteomes" id="UP000236318"/>
    </source>
</evidence>
<gene>
    <name evidence="2" type="ORF">MAAFP003_3494</name>
</gene>
<dbReference type="AlphaFoldDB" id="A0A2K4YDE5"/>
<dbReference type="PANTHER" id="PTHR34846:SF11">
    <property type="entry name" value="4-CARBOXYMUCONOLACTONE DECARBOXYLASE FAMILY PROTEIN (AFU_ORTHOLOGUE AFUA_6G11590)"/>
    <property type="match status" value="1"/>
</dbReference>
<dbReference type="EMBL" id="FXEG02000003">
    <property type="protein sequence ID" value="SOX54815.1"/>
    <property type="molecule type" value="Genomic_DNA"/>
</dbReference>
<sequence>MTRLPLADLDQQPESTREWAARRGNLNVFRLLANAPNVFPGWIQQVDELYASPTFSARLREVIVLRVANLQESAYELAQHLPMGRAAGLTEHQLEALATGDLDDAGFSADERTALDVVTELCTTHHLRDESFDAAQAVFGDAALTELLTLVGCYYGLALVLNAVDLEIE</sequence>
<dbReference type="InterPro" id="IPR029032">
    <property type="entry name" value="AhpD-like"/>
</dbReference>
<dbReference type="GO" id="GO:0051920">
    <property type="term" value="F:peroxiredoxin activity"/>
    <property type="evidence" value="ECO:0007669"/>
    <property type="project" value="InterPro"/>
</dbReference>